<keyword evidence="2" id="KW-1185">Reference proteome</keyword>
<protein>
    <recommendedName>
        <fullName evidence="3">Polyhydroxyalkanoic acid system protein</fullName>
    </recommendedName>
</protein>
<dbReference type="EMBL" id="QBKA01000002">
    <property type="protein sequence ID" value="RDC60622.1"/>
    <property type="molecule type" value="Genomic_DNA"/>
</dbReference>
<dbReference type="InterPro" id="IPR013433">
    <property type="entry name" value="PHA_gran_rgn"/>
</dbReference>
<dbReference type="RefSeq" id="WP_115366751.1">
    <property type="nucleotide sequence ID" value="NZ_QBKA01000002.1"/>
</dbReference>
<comment type="caution">
    <text evidence="1">The sequence shown here is derived from an EMBL/GenBank/DDBJ whole genome shotgun (WGS) entry which is preliminary data.</text>
</comment>
<reference evidence="1 2" key="1">
    <citation type="submission" date="2018-04" db="EMBL/GenBank/DDBJ databases">
        <title>Altererythrobacter sp. HME9302 genome sequencing and assembly.</title>
        <authorList>
            <person name="Kang H."/>
            <person name="Kim H."/>
            <person name="Joh K."/>
        </authorList>
    </citation>
    <scope>NUCLEOTIDE SEQUENCE [LARGE SCALE GENOMIC DNA]</scope>
    <source>
        <strain evidence="1 2">HME9302</strain>
    </source>
</reference>
<dbReference type="Proteomes" id="UP000253727">
    <property type="component" value="Unassembled WGS sequence"/>
</dbReference>
<gene>
    <name evidence="1" type="ORF">HME9302_01836</name>
</gene>
<organism evidence="1 2">
    <name type="scientific">Alteripontixanthobacter maritimus</name>
    <dbReference type="NCBI Taxonomy" id="2161824"/>
    <lineage>
        <taxon>Bacteria</taxon>
        <taxon>Pseudomonadati</taxon>
        <taxon>Pseudomonadota</taxon>
        <taxon>Alphaproteobacteria</taxon>
        <taxon>Sphingomonadales</taxon>
        <taxon>Erythrobacteraceae</taxon>
        <taxon>Alteripontixanthobacter</taxon>
    </lineage>
</organism>
<dbReference type="Pfam" id="PF09650">
    <property type="entry name" value="PHA_gran_rgn"/>
    <property type="match status" value="1"/>
</dbReference>
<sequence length="100" mass="11172">MRVAVPHNLPKEEVRRRMSERIPELQNHLPGGVANVHHSWKDEDTMNLSVQAMGQQVGGTIEVAEGQLIVDMDVPPALSFFKPLIERGIRDRGQKLLGPT</sequence>
<name>A0A369Q833_9SPHN</name>
<evidence type="ECO:0008006" key="3">
    <source>
        <dbReference type="Google" id="ProtNLM"/>
    </source>
</evidence>
<dbReference type="OrthoDB" id="8853368at2"/>
<accession>A0A369Q833</accession>
<proteinExistence type="predicted"/>
<evidence type="ECO:0000313" key="1">
    <source>
        <dbReference type="EMBL" id="RDC60622.1"/>
    </source>
</evidence>
<dbReference type="AlphaFoldDB" id="A0A369Q833"/>
<evidence type="ECO:0000313" key="2">
    <source>
        <dbReference type="Proteomes" id="UP000253727"/>
    </source>
</evidence>